<proteinExistence type="predicted"/>
<feature type="chain" id="PRO_5046644079" description="Gloverin" evidence="1">
    <location>
        <begin position="21"/>
        <end position="190"/>
    </location>
</feature>
<dbReference type="EMBL" id="CP111023">
    <property type="protein sequence ID" value="WAR21689.1"/>
    <property type="molecule type" value="Genomic_DNA"/>
</dbReference>
<reference evidence="2" key="1">
    <citation type="submission" date="2022-11" db="EMBL/GenBank/DDBJ databases">
        <title>Centuries of genome instability and evolution in soft-shell clam transmissible cancer (bioRxiv).</title>
        <authorList>
            <person name="Hart S.F.M."/>
            <person name="Yonemitsu M.A."/>
            <person name="Giersch R.M."/>
            <person name="Beal B.F."/>
            <person name="Arriagada G."/>
            <person name="Davis B.W."/>
            <person name="Ostrander E.A."/>
            <person name="Goff S.P."/>
            <person name="Metzger M.J."/>
        </authorList>
    </citation>
    <scope>NUCLEOTIDE SEQUENCE</scope>
    <source>
        <strain evidence="2">MELC-2E11</strain>
        <tissue evidence="2">Siphon/mantle</tissue>
    </source>
</reference>
<protein>
    <recommendedName>
        <fullName evidence="4">Gloverin</fullName>
    </recommendedName>
</protein>
<organism evidence="2 3">
    <name type="scientific">Mya arenaria</name>
    <name type="common">Soft-shell clam</name>
    <dbReference type="NCBI Taxonomy" id="6604"/>
    <lineage>
        <taxon>Eukaryota</taxon>
        <taxon>Metazoa</taxon>
        <taxon>Spiralia</taxon>
        <taxon>Lophotrochozoa</taxon>
        <taxon>Mollusca</taxon>
        <taxon>Bivalvia</taxon>
        <taxon>Autobranchia</taxon>
        <taxon>Heteroconchia</taxon>
        <taxon>Euheterodonta</taxon>
        <taxon>Imparidentia</taxon>
        <taxon>Neoheterodontei</taxon>
        <taxon>Myida</taxon>
        <taxon>Myoidea</taxon>
        <taxon>Myidae</taxon>
        <taxon>Mya</taxon>
    </lineage>
</organism>
<dbReference type="Proteomes" id="UP001164746">
    <property type="component" value="Chromosome 12"/>
</dbReference>
<feature type="signal peptide" evidence="1">
    <location>
        <begin position="1"/>
        <end position="20"/>
    </location>
</feature>
<evidence type="ECO:0000313" key="3">
    <source>
        <dbReference type="Proteomes" id="UP001164746"/>
    </source>
</evidence>
<keyword evidence="1" id="KW-0732">Signal</keyword>
<sequence length="190" mass="20993">MWNKVFVSIQILLCCSVIHGERIHRKGISNFQPSDKTRGFSGGVSLLRHHNRLLRGGRYPTPNTGKTYGGRHLETFNRPVGTEALVVDVSGRENLSKAGAMLDSAYGRTFGQYGSYRNHTSWQNAVANDIQNNLFGTKNADSRKRWMLKGAISPTVEGFGVKGFWNSYATIPEGIQAGQASNAQKTFNDV</sequence>
<evidence type="ECO:0000256" key="1">
    <source>
        <dbReference type="SAM" id="SignalP"/>
    </source>
</evidence>
<evidence type="ECO:0000313" key="2">
    <source>
        <dbReference type="EMBL" id="WAR21689.1"/>
    </source>
</evidence>
<evidence type="ECO:0008006" key="4">
    <source>
        <dbReference type="Google" id="ProtNLM"/>
    </source>
</evidence>
<keyword evidence="3" id="KW-1185">Reference proteome</keyword>
<gene>
    <name evidence="2" type="ORF">MAR_015663</name>
</gene>
<name>A0ABY7FK22_MYAAR</name>
<accession>A0ABY7FK22</accession>